<dbReference type="AlphaFoldDB" id="A0A7Z1AH61"/>
<name>A0A7Z1AH61_9GAMM</name>
<dbReference type="PANTHER" id="PTHR34136:SF1">
    <property type="entry name" value="UDP-N-ACETYL-D-MANNOSAMINURONIC ACID TRANSFERASE"/>
    <property type="match status" value="1"/>
</dbReference>
<dbReference type="EC" id="2.4.1.187" evidence="3"/>
<evidence type="ECO:0000313" key="3">
    <source>
        <dbReference type="EMBL" id="ODJ88779.1"/>
    </source>
</evidence>
<reference evidence="3 4" key="1">
    <citation type="submission" date="2016-06" db="EMBL/GenBank/DDBJ databases">
        <title>Genome sequence of endosymbiont of Candidatus Endolucinida thiodiazotropha.</title>
        <authorList>
            <person name="Poehlein A."/>
            <person name="Koenig S."/>
            <person name="Heiden S.E."/>
            <person name="Thuermer A."/>
            <person name="Voget S."/>
            <person name="Daniel R."/>
            <person name="Markert S."/>
            <person name="Gros O."/>
            <person name="Schweder T."/>
        </authorList>
    </citation>
    <scope>NUCLEOTIDE SEQUENCE [LARGE SCALE GENOMIC DNA]</scope>
    <source>
        <strain evidence="3 4">COS</strain>
    </source>
</reference>
<keyword evidence="1 3" id="KW-0328">Glycosyltransferase</keyword>
<sequence length="131" mass="14430">MCMETFDNEQYREVVNTADLVLADGKPLAIGLKMLGCAENEHLRGADLTRAILKDCDERRGVVGLYGATEETMKGIVSLIGNNYPNIKIGCAVSPPFHQLSEEEDNKHVQMINDAHVQVLFVGLGCPKQEK</sequence>
<accession>A0A7Z1AH61</accession>
<gene>
    <name evidence="3" type="primary">tagA</name>
    <name evidence="3" type="ORF">CODIS_08730</name>
</gene>
<dbReference type="GO" id="GO:0047244">
    <property type="term" value="F:N-acetylglucosaminyldiphosphoundecaprenol N-acetyl-beta-D-mannosaminyltransferase activity"/>
    <property type="evidence" value="ECO:0007669"/>
    <property type="project" value="UniProtKB-EC"/>
</dbReference>
<protein>
    <submittedName>
        <fullName evidence="3">Putative N-acetylmannosaminyltransferase</fullName>
        <ecNumber evidence="3">2.4.1.187</ecNumber>
    </submittedName>
</protein>
<keyword evidence="2 3" id="KW-0808">Transferase</keyword>
<dbReference type="CDD" id="cd06533">
    <property type="entry name" value="Glyco_transf_WecG_TagA"/>
    <property type="match status" value="1"/>
</dbReference>
<dbReference type="InterPro" id="IPR004629">
    <property type="entry name" value="WecG_TagA_CpsF"/>
</dbReference>
<comment type="caution">
    <text evidence="3">The sequence shown here is derived from an EMBL/GenBank/DDBJ whole genome shotgun (WGS) entry which is preliminary data.</text>
</comment>
<dbReference type="Pfam" id="PF03808">
    <property type="entry name" value="Glyco_tran_WecG"/>
    <property type="match status" value="1"/>
</dbReference>
<keyword evidence="4" id="KW-1185">Reference proteome</keyword>
<evidence type="ECO:0000256" key="2">
    <source>
        <dbReference type="ARBA" id="ARBA00022679"/>
    </source>
</evidence>
<organism evidence="3 4">
    <name type="scientific">Candidatus Thiodiazotropha endolucinida</name>
    <dbReference type="NCBI Taxonomy" id="1655433"/>
    <lineage>
        <taxon>Bacteria</taxon>
        <taxon>Pseudomonadati</taxon>
        <taxon>Pseudomonadota</taxon>
        <taxon>Gammaproteobacteria</taxon>
        <taxon>Chromatiales</taxon>
        <taxon>Sedimenticolaceae</taxon>
        <taxon>Candidatus Thiodiazotropha</taxon>
    </lineage>
</organism>
<dbReference type="OrthoDB" id="9808602at2"/>
<dbReference type="EMBL" id="MARB01000004">
    <property type="protein sequence ID" value="ODJ88779.1"/>
    <property type="molecule type" value="Genomic_DNA"/>
</dbReference>
<dbReference type="NCBIfam" id="TIGR00696">
    <property type="entry name" value="wecG_tagA_cpsF"/>
    <property type="match status" value="1"/>
</dbReference>
<evidence type="ECO:0000256" key="1">
    <source>
        <dbReference type="ARBA" id="ARBA00022676"/>
    </source>
</evidence>
<proteinExistence type="predicted"/>
<dbReference type="PANTHER" id="PTHR34136">
    <property type="match status" value="1"/>
</dbReference>
<dbReference type="Proteomes" id="UP000094769">
    <property type="component" value="Unassembled WGS sequence"/>
</dbReference>
<evidence type="ECO:0000313" key="4">
    <source>
        <dbReference type="Proteomes" id="UP000094769"/>
    </source>
</evidence>